<keyword evidence="2" id="KW-1185">Reference proteome</keyword>
<dbReference type="EMBL" id="JACHHU010000010">
    <property type="protein sequence ID" value="MBB6543151.1"/>
    <property type="molecule type" value="Genomic_DNA"/>
</dbReference>
<dbReference type="Gene3D" id="1.10.3210.10">
    <property type="entry name" value="Hypothetical protein af1432"/>
    <property type="match status" value="1"/>
</dbReference>
<gene>
    <name evidence="1" type="ORF">HNQ55_001658</name>
</gene>
<proteinExistence type="predicted"/>
<comment type="caution">
    <text evidence="1">The sequence shown here is derived from an EMBL/GenBank/DDBJ whole genome shotgun (WGS) entry which is preliminary data.</text>
</comment>
<dbReference type="GO" id="GO:0002953">
    <property type="term" value="F:5'-deoxynucleotidase activity"/>
    <property type="evidence" value="ECO:0007669"/>
    <property type="project" value="UniProtKB-EC"/>
</dbReference>
<dbReference type="RefSeq" id="WP_184423950.1">
    <property type="nucleotide sequence ID" value="NZ_BAABLB010000028.1"/>
</dbReference>
<dbReference type="AlphaFoldDB" id="A0A7X0TTE8"/>
<evidence type="ECO:0000313" key="1">
    <source>
        <dbReference type="EMBL" id="MBB6543151.1"/>
    </source>
</evidence>
<dbReference type="EC" id="3.1.3.89" evidence="1"/>
<organism evidence="1 2">
    <name type="scientific">Thalassotalea piscium</name>
    <dbReference type="NCBI Taxonomy" id="1230533"/>
    <lineage>
        <taxon>Bacteria</taxon>
        <taxon>Pseudomonadati</taxon>
        <taxon>Pseudomonadota</taxon>
        <taxon>Gammaproteobacteria</taxon>
        <taxon>Alteromonadales</taxon>
        <taxon>Colwelliaceae</taxon>
        <taxon>Thalassotalea</taxon>
    </lineage>
</organism>
<reference evidence="1 2" key="1">
    <citation type="submission" date="2020-08" db="EMBL/GenBank/DDBJ databases">
        <title>Genomic Encyclopedia of Type Strains, Phase IV (KMG-IV): sequencing the most valuable type-strain genomes for metagenomic binning, comparative biology and taxonomic classification.</title>
        <authorList>
            <person name="Goeker M."/>
        </authorList>
    </citation>
    <scope>NUCLEOTIDE SEQUENCE [LARGE SCALE GENOMIC DNA]</scope>
    <source>
        <strain evidence="1 2">DSM 26287</strain>
    </source>
</reference>
<protein>
    <submittedName>
        <fullName evidence="1">5'-deoxynucleotidase</fullName>
        <ecNumber evidence="1">3.1.3.89</ecNumber>
    </submittedName>
</protein>
<name>A0A7X0TTE8_9GAMM</name>
<keyword evidence="1" id="KW-0378">Hydrolase</keyword>
<sequence>MQPLSILDKLRSRNITRWHTVLTSMNQSVAEHSHCMGIIAEALLDELFVDVHNKPTIEDKYWVLKYSQQHDLAELYSCDLSSIYKSLLNKLIPDFKRVTDAIETALLPELEKTKGYICLQPELELILKAADLLEALNFFKYGKGLDVEHNNIVEQKIMEALIAIENDGQKRFPKLNWHCIKYIQHEILNGKSAINNFEKVQLFDPAL</sequence>
<dbReference type="SUPFAM" id="SSF109604">
    <property type="entry name" value="HD-domain/PDEase-like"/>
    <property type="match status" value="1"/>
</dbReference>
<dbReference type="Proteomes" id="UP000537141">
    <property type="component" value="Unassembled WGS sequence"/>
</dbReference>
<evidence type="ECO:0000313" key="2">
    <source>
        <dbReference type="Proteomes" id="UP000537141"/>
    </source>
</evidence>
<dbReference type="Pfam" id="PF12917">
    <property type="entry name" value="YfbR-like"/>
    <property type="match status" value="1"/>
</dbReference>
<accession>A0A7X0TTE8</accession>